<feature type="domain" description="N-acetyltransferase" evidence="3">
    <location>
        <begin position="1"/>
        <end position="125"/>
    </location>
</feature>
<evidence type="ECO:0000256" key="1">
    <source>
        <dbReference type="ARBA" id="ARBA00022679"/>
    </source>
</evidence>
<protein>
    <submittedName>
        <fullName evidence="4">GNAT family N-acetyltransferase</fullName>
    </submittedName>
</protein>
<dbReference type="AlphaFoldDB" id="A0A838CWP5"/>
<dbReference type="Proteomes" id="UP000571017">
    <property type="component" value="Unassembled WGS sequence"/>
</dbReference>
<evidence type="ECO:0000313" key="4">
    <source>
        <dbReference type="EMBL" id="MBA2176467.1"/>
    </source>
</evidence>
<proteinExistence type="predicted"/>
<accession>A0A838CWP5</accession>
<reference evidence="4 5" key="1">
    <citation type="journal article" date="2004" name="Extremophiles">
        <title>Halobacillus locisalis sp. nov., a halophilic bacterium isolated from a marine solar saltern of the Yellow Sea in Korea.</title>
        <authorList>
            <person name="Yoon J.H."/>
            <person name="Kang K.H."/>
            <person name="Oh T.K."/>
            <person name="Park Y.H."/>
        </authorList>
    </citation>
    <scope>NUCLEOTIDE SEQUENCE [LARGE SCALE GENOMIC DNA]</scope>
    <source>
        <strain evidence="4 5">KCTC 3788</strain>
    </source>
</reference>
<keyword evidence="1 4" id="KW-0808">Transferase</keyword>
<keyword evidence="2" id="KW-0012">Acyltransferase</keyword>
<sequence>MGSLGYPTSEVEMNERLSHILHNDDYHTVVYEQNDQTIGMMGMCFSHAYHSNASHVRIIAFVVKEEARGQGIGRMLIDEAERWAKYRKASSLILNSGNREDRKEAHQVYEHFGFEGKSTGFYKSL</sequence>
<dbReference type="Gene3D" id="3.40.630.30">
    <property type="match status" value="1"/>
</dbReference>
<dbReference type="CDD" id="cd04301">
    <property type="entry name" value="NAT_SF"/>
    <property type="match status" value="1"/>
</dbReference>
<dbReference type="GO" id="GO:0016747">
    <property type="term" value="F:acyltransferase activity, transferring groups other than amino-acyl groups"/>
    <property type="evidence" value="ECO:0007669"/>
    <property type="project" value="InterPro"/>
</dbReference>
<dbReference type="InterPro" id="IPR016181">
    <property type="entry name" value="Acyl_CoA_acyltransferase"/>
</dbReference>
<dbReference type="Pfam" id="PF00583">
    <property type="entry name" value="Acetyltransf_1"/>
    <property type="match status" value="1"/>
</dbReference>
<evidence type="ECO:0000259" key="3">
    <source>
        <dbReference type="PROSITE" id="PS51186"/>
    </source>
</evidence>
<keyword evidence="5" id="KW-1185">Reference proteome</keyword>
<comment type="caution">
    <text evidence="4">The sequence shown here is derived from an EMBL/GenBank/DDBJ whole genome shotgun (WGS) entry which is preliminary data.</text>
</comment>
<evidence type="ECO:0000256" key="2">
    <source>
        <dbReference type="ARBA" id="ARBA00023315"/>
    </source>
</evidence>
<dbReference type="SUPFAM" id="SSF55729">
    <property type="entry name" value="Acyl-CoA N-acyltransferases (Nat)"/>
    <property type="match status" value="1"/>
</dbReference>
<dbReference type="PANTHER" id="PTHR43877">
    <property type="entry name" value="AMINOALKYLPHOSPHONATE N-ACETYLTRANSFERASE-RELATED-RELATED"/>
    <property type="match status" value="1"/>
</dbReference>
<dbReference type="PANTHER" id="PTHR43877:SF2">
    <property type="entry name" value="AMINOALKYLPHOSPHONATE N-ACETYLTRANSFERASE-RELATED"/>
    <property type="match status" value="1"/>
</dbReference>
<gene>
    <name evidence="4" type="ORF">H0266_16330</name>
</gene>
<dbReference type="PROSITE" id="PS51186">
    <property type="entry name" value="GNAT"/>
    <property type="match status" value="1"/>
</dbReference>
<name>A0A838CWP5_9BACI</name>
<dbReference type="EMBL" id="JACEFG010000003">
    <property type="protein sequence ID" value="MBA2176467.1"/>
    <property type="molecule type" value="Genomic_DNA"/>
</dbReference>
<dbReference type="InterPro" id="IPR050832">
    <property type="entry name" value="Bact_Acetyltransf"/>
</dbReference>
<dbReference type="InterPro" id="IPR000182">
    <property type="entry name" value="GNAT_dom"/>
</dbReference>
<organism evidence="4 5">
    <name type="scientific">Halobacillus locisalis</name>
    <dbReference type="NCBI Taxonomy" id="220753"/>
    <lineage>
        <taxon>Bacteria</taxon>
        <taxon>Bacillati</taxon>
        <taxon>Bacillota</taxon>
        <taxon>Bacilli</taxon>
        <taxon>Bacillales</taxon>
        <taxon>Bacillaceae</taxon>
        <taxon>Halobacillus</taxon>
    </lineage>
</organism>
<evidence type="ECO:0000313" key="5">
    <source>
        <dbReference type="Proteomes" id="UP000571017"/>
    </source>
</evidence>